<gene>
    <name evidence="2" type="ORF">SAMN06265337_3567</name>
</gene>
<evidence type="ECO:0000313" key="3">
    <source>
        <dbReference type="Proteomes" id="UP000198131"/>
    </source>
</evidence>
<dbReference type="AlphaFoldDB" id="A0A212UEX9"/>
<proteinExistence type="predicted"/>
<feature type="region of interest" description="Disordered" evidence="1">
    <location>
        <begin position="45"/>
        <end position="141"/>
    </location>
</feature>
<dbReference type="EMBL" id="FYEW01000002">
    <property type="protein sequence ID" value="SNC76797.1"/>
    <property type="molecule type" value="Genomic_DNA"/>
</dbReference>
<sequence length="141" mass="14648">MPARRKSTQRHPAVRGYPKILRTIGSALGKSAAYSPVLNQPFLPMKKTFEDESDALSTSPATPTTTQSAAITPPHEENQEATTTRVSGASASNDDETPVPVAGNGAPDYSHIDVKTEPDLPTPDKAGGSATEPESGGGYSG</sequence>
<reference evidence="3" key="1">
    <citation type="submission" date="2017-06" db="EMBL/GenBank/DDBJ databases">
        <authorList>
            <person name="Varghese N."/>
            <person name="Submissions S."/>
        </authorList>
    </citation>
    <scope>NUCLEOTIDE SEQUENCE [LARGE SCALE GENOMIC DNA]</scope>
    <source>
        <strain evidence="3">DSM 11116</strain>
    </source>
</reference>
<feature type="compositionally biased region" description="Polar residues" evidence="1">
    <location>
        <begin position="80"/>
        <end position="92"/>
    </location>
</feature>
<protein>
    <submittedName>
        <fullName evidence="2">Uncharacterized protein</fullName>
    </submittedName>
</protein>
<evidence type="ECO:0000256" key="1">
    <source>
        <dbReference type="SAM" id="MobiDB-lite"/>
    </source>
</evidence>
<accession>A0A212UEX9</accession>
<feature type="compositionally biased region" description="Low complexity" evidence="1">
    <location>
        <begin position="55"/>
        <end position="73"/>
    </location>
</feature>
<organism evidence="2 3">
    <name type="scientific">Hymenobacter gelipurpurascens</name>
    <dbReference type="NCBI Taxonomy" id="89968"/>
    <lineage>
        <taxon>Bacteria</taxon>
        <taxon>Pseudomonadati</taxon>
        <taxon>Bacteroidota</taxon>
        <taxon>Cytophagia</taxon>
        <taxon>Cytophagales</taxon>
        <taxon>Hymenobacteraceae</taxon>
        <taxon>Hymenobacter</taxon>
    </lineage>
</organism>
<keyword evidence="3" id="KW-1185">Reference proteome</keyword>
<evidence type="ECO:0000313" key="2">
    <source>
        <dbReference type="EMBL" id="SNC76797.1"/>
    </source>
</evidence>
<name>A0A212UEX9_9BACT</name>
<dbReference type="Proteomes" id="UP000198131">
    <property type="component" value="Unassembled WGS sequence"/>
</dbReference>